<protein>
    <submittedName>
        <fullName evidence="4">Ig-like domain-containing protein</fullName>
    </submittedName>
</protein>
<feature type="region of interest" description="Disordered" evidence="1">
    <location>
        <begin position="510"/>
        <end position="533"/>
    </location>
</feature>
<keyword evidence="3" id="KW-1185">Reference proteome</keyword>
<keyword evidence="2" id="KW-0812">Transmembrane</keyword>
<organism evidence="3 4">
    <name type="scientific">Macrostomum lignano</name>
    <dbReference type="NCBI Taxonomy" id="282301"/>
    <lineage>
        <taxon>Eukaryota</taxon>
        <taxon>Metazoa</taxon>
        <taxon>Spiralia</taxon>
        <taxon>Lophotrochozoa</taxon>
        <taxon>Platyhelminthes</taxon>
        <taxon>Rhabditophora</taxon>
        <taxon>Macrostomorpha</taxon>
        <taxon>Macrostomida</taxon>
        <taxon>Macrostomidae</taxon>
        <taxon>Macrostomum</taxon>
    </lineage>
</organism>
<sequence length="556" mass="60556">MRINMSLAIHLLSHRLGLFVSEEVQHSSSLINFFVDSCSFGNAACWLSDSSGRNVSATLVVSSPADANGIRTHKFEIKTLPDDHGKLLQCGLSTSQGAVLLEKLLLWEVKALNVSALPVLVAGQLAKLSVFSDTLPKAQHHCFIESLGSQRIRNLTLLSTSQSKTIDSTNRILVRVRSEFGFNVSMADRNASIVCKGTAESERKETAWNGIISEISEPCETAVDLGPEKFWLAGQTKLVQVISKRCSFWNVSHSCWLQLNGDAAVNTPLQKVQGEFNSTHELRVVEAMARQNWQVFCSVNRSGVEHSDSESSLSRAPAVFSEASKSTIELSLAYVGNSQSEVSVHVVDQNKNQNPLLAVYSINCSVAEDEASTELSSSNSSKTEWRGLLILRWNRSSVNVCCSSYQAYTGLTVFKSLQCKSLNQQPVGKDAVLTLAFLVAICLSIWAFAATATAVSCDRKNEESLDTVSDCAPVSAADGGTSEASDGSSLQERHRFEFVTVTNILLAREESVEDSSSDDEEDLPQFTEAAGHYDTDGCTFVNYSAFDSHSMQTARS</sequence>
<dbReference type="Proteomes" id="UP000095280">
    <property type="component" value="Unplaced"/>
</dbReference>
<evidence type="ECO:0000313" key="3">
    <source>
        <dbReference type="Proteomes" id="UP000095280"/>
    </source>
</evidence>
<accession>A0A1I8GAD9</accession>
<keyword evidence="2" id="KW-1133">Transmembrane helix</keyword>
<feature type="compositionally biased region" description="Acidic residues" evidence="1">
    <location>
        <begin position="511"/>
        <end position="523"/>
    </location>
</feature>
<evidence type="ECO:0000313" key="4">
    <source>
        <dbReference type="WBParaSite" id="maker-uti_cns_0001338-snap-gene-0.23-mRNA-1"/>
    </source>
</evidence>
<evidence type="ECO:0000256" key="1">
    <source>
        <dbReference type="SAM" id="MobiDB-lite"/>
    </source>
</evidence>
<feature type="transmembrane region" description="Helical" evidence="2">
    <location>
        <begin position="431"/>
        <end position="455"/>
    </location>
</feature>
<proteinExistence type="predicted"/>
<name>A0A1I8GAD9_9PLAT</name>
<reference evidence="4" key="1">
    <citation type="submission" date="2016-11" db="UniProtKB">
        <authorList>
            <consortium name="WormBaseParasite"/>
        </authorList>
    </citation>
    <scope>IDENTIFICATION</scope>
</reference>
<dbReference type="AlphaFoldDB" id="A0A1I8GAD9"/>
<evidence type="ECO:0000256" key="2">
    <source>
        <dbReference type="SAM" id="Phobius"/>
    </source>
</evidence>
<keyword evidence="2" id="KW-0472">Membrane</keyword>
<dbReference type="WBParaSite" id="maker-uti_cns_0001338-snap-gene-0.23-mRNA-1">
    <property type="protein sequence ID" value="maker-uti_cns_0001338-snap-gene-0.23-mRNA-1"/>
    <property type="gene ID" value="maker-uti_cns_0001338-snap-gene-0.23"/>
</dbReference>